<evidence type="ECO:0000313" key="2">
    <source>
        <dbReference type="Proteomes" id="UP001152320"/>
    </source>
</evidence>
<reference evidence="1" key="1">
    <citation type="submission" date="2021-10" db="EMBL/GenBank/DDBJ databases">
        <title>Tropical sea cucumber genome reveals ecological adaptation and Cuvierian tubules defense mechanism.</title>
        <authorList>
            <person name="Chen T."/>
        </authorList>
    </citation>
    <scope>NUCLEOTIDE SEQUENCE</scope>
    <source>
        <strain evidence="1">Nanhai2018</strain>
        <tissue evidence="1">Muscle</tissue>
    </source>
</reference>
<keyword evidence="2" id="KW-1185">Reference proteome</keyword>
<dbReference type="OrthoDB" id="6621209at2759"/>
<gene>
    <name evidence="1" type="ORF">HOLleu_39055</name>
</gene>
<evidence type="ECO:0000313" key="1">
    <source>
        <dbReference type="EMBL" id="KAJ8021763.1"/>
    </source>
</evidence>
<dbReference type="Proteomes" id="UP001152320">
    <property type="component" value="Chromosome 21"/>
</dbReference>
<dbReference type="EMBL" id="JAIZAY010000021">
    <property type="protein sequence ID" value="KAJ8021763.1"/>
    <property type="molecule type" value="Genomic_DNA"/>
</dbReference>
<sequence length="66" mass="7676">MTVVYNHNESNKSFVLPCRYHFPSKVRELLKILSVLPIGSVEAERSFSCKRYLQLALKYDVNRETG</sequence>
<dbReference type="AlphaFoldDB" id="A0A9Q0YFL7"/>
<organism evidence="1 2">
    <name type="scientific">Holothuria leucospilota</name>
    <name type="common">Black long sea cucumber</name>
    <name type="synonym">Mertensiothuria leucospilota</name>
    <dbReference type="NCBI Taxonomy" id="206669"/>
    <lineage>
        <taxon>Eukaryota</taxon>
        <taxon>Metazoa</taxon>
        <taxon>Echinodermata</taxon>
        <taxon>Eleutherozoa</taxon>
        <taxon>Echinozoa</taxon>
        <taxon>Holothuroidea</taxon>
        <taxon>Aspidochirotacea</taxon>
        <taxon>Aspidochirotida</taxon>
        <taxon>Holothuriidae</taxon>
        <taxon>Holothuria</taxon>
    </lineage>
</organism>
<name>A0A9Q0YFL7_HOLLE</name>
<proteinExistence type="predicted"/>
<accession>A0A9Q0YFL7</accession>
<comment type="caution">
    <text evidence="1">The sequence shown here is derived from an EMBL/GenBank/DDBJ whole genome shotgun (WGS) entry which is preliminary data.</text>
</comment>
<protein>
    <submittedName>
        <fullName evidence="1">Uncharacterized protein</fullName>
    </submittedName>
</protein>